<dbReference type="EMBL" id="KN275960">
    <property type="protein sequence ID" value="KGM92145.1"/>
    <property type="molecule type" value="Genomic_DNA"/>
</dbReference>
<accession>A0A0A0HXN1</accession>
<organism evidence="1 2">
    <name type="scientific">Paracoccidioides brasiliensis (strain Pb18)</name>
    <dbReference type="NCBI Taxonomy" id="502780"/>
    <lineage>
        <taxon>Eukaryota</taxon>
        <taxon>Fungi</taxon>
        <taxon>Dikarya</taxon>
        <taxon>Ascomycota</taxon>
        <taxon>Pezizomycotina</taxon>
        <taxon>Eurotiomycetes</taxon>
        <taxon>Eurotiomycetidae</taxon>
        <taxon>Onygenales</taxon>
        <taxon>Ajellomycetaceae</taxon>
        <taxon>Paracoccidioides</taxon>
    </lineage>
</organism>
<dbReference type="InParanoid" id="A0A0A0HXN1"/>
<name>A0A0A0HXN1_PARBD</name>
<proteinExistence type="predicted"/>
<dbReference type="Proteomes" id="UP000001628">
    <property type="component" value="Unassembled WGS sequence"/>
</dbReference>
<dbReference type="KEGG" id="pbn:PADG_11681"/>
<dbReference type="AlphaFoldDB" id="A0A0A0HXN1"/>
<gene>
    <name evidence="1" type="ORF">PADG_11681</name>
</gene>
<evidence type="ECO:0000313" key="2">
    <source>
        <dbReference type="Proteomes" id="UP000001628"/>
    </source>
</evidence>
<protein>
    <submittedName>
        <fullName evidence="1">Uncharacterized protein</fullName>
    </submittedName>
</protein>
<keyword evidence="2" id="KW-1185">Reference proteome</keyword>
<reference evidence="1 2" key="1">
    <citation type="journal article" date="2011" name="PLoS Genet.">
        <title>Comparative genomic analysis of human fungal pathogens causing paracoccidioidomycosis.</title>
        <authorList>
            <person name="Desjardins C.A."/>
            <person name="Champion M.D."/>
            <person name="Holder J.W."/>
            <person name="Muszewska A."/>
            <person name="Goldberg J."/>
            <person name="Bailao A.M."/>
            <person name="Brigido M.M."/>
            <person name="Ferreira M.E."/>
            <person name="Garcia A.M."/>
            <person name="Grynberg M."/>
            <person name="Gujja S."/>
            <person name="Heiman D.I."/>
            <person name="Henn M.R."/>
            <person name="Kodira C.D."/>
            <person name="Leon-Narvaez H."/>
            <person name="Longo L.V."/>
            <person name="Ma L.J."/>
            <person name="Malavazi I."/>
            <person name="Matsuo A.L."/>
            <person name="Morais F.V."/>
            <person name="Pereira M."/>
            <person name="Rodriguez-Brito S."/>
            <person name="Sakthikumar S."/>
            <person name="Salem-Izacc S.M."/>
            <person name="Sykes S.M."/>
            <person name="Teixeira M.M."/>
            <person name="Vallejo M.C."/>
            <person name="Walter M.E."/>
            <person name="Yandava C."/>
            <person name="Young S."/>
            <person name="Zeng Q."/>
            <person name="Zucker J."/>
            <person name="Felipe M.S."/>
            <person name="Goldman G.H."/>
            <person name="Haas B.J."/>
            <person name="McEwen J.G."/>
            <person name="Nino-Vega G."/>
            <person name="Puccia R."/>
            <person name="San-Blas G."/>
            <person name="Soares C.M."/>
            <person name="Birren B.W."/>
            <person name="Cuomo C.A."/>
        </authorList>
    </citation>
    <scope>NUCLEOTIDE SEQUENCE [LARGE SCALE GENOMIC DNA]</scope>
    <source>
        <strain evidence="1 2">Pb18</strain>
    </source>
</reference>
<dbReference type="GeneID" id="22587578"/>
<dbReference type="HOGENOM" id="CLU_2831849_0_0_1"/>
<dbReference type="VEuPathDB" id="FungiDB:PADG_11681"/>
<evidence type="ECO:0000313" key="1">
    <source>
        <dbReference type="EMBL" id="KGM92145.1"/>
    </source>
</evidence>
<sequence length="66" mass="7856">MAQLERKKVEVHSSPRLEGWLSQRDFVKRKDMIKRQGTIRKHILPVQKDIPLHQRSIPFTGNEYFG</sequence>
<dbReference type="RefSeq" id="XP_010759911.1">
    <property type="nucleotide sequence ID" value="XM_010761609.1"/>
</dbReference>